<keyword evidence="3" id="KW-0206">Cytoskeleton</keyword>
<feature type="compositionally biased region" description="Polar residues" evidence="6">
    <location>
        <begin position="425"/>
        <end position="440"/>
    </location>
</feature>
<dbReference type="Pfam" id="PF08736">
    <property type="entry name" value="FA"/>
    <property type="match status" value="1"/>
</dbReference>
<dbReference type="SMART" id="SM00295">
    <property type="entry name" value="B41"/>
    <property type="match status" value="1"/>
</dbReference>
<sequence length="691" mass="78319">MSCLCGGGEEEEEEFYCEVLLLDETTLQLTSQQHGVKRSSRGSALLGHVFAHLDLVESDYFGLRYCDSGHQTHWLEPDRSLGDHRDLMETGPPFTLYFGVKFYARDPCQLKEEITRYQVFLQVKQDVLQGRLPVTHEEAALLASYALQAELGDFDAAKAVPGYVSAFRFVPGQTAEVEERAEALHRTLTGLVPAEAELQFLRRARALDMYGVDLHHVTGEHQREYMLGLSPTGISVYLSKAQVAHYFWPRITRVNFKGTQFELRVRGKDDSETSYFFESATKTACKHLWKCCVEFHTFFRLPEARGPEERLARRLGKMGSLGSRHHYSGRTVLQVDRELASRLPRPNQVVRRARSKTYPKRPPVAQQEAKSPAQQTSQRVEDTSRNGTTKIQAPAPIRSSQMPKVDGSPDVHRNRPSAPWEDGSTKSGLFTAQAERNQSPKFPHQRRRNPSGSDGEPGRRGRRRRTGAQSSGDDSEPSRHRKRRSHSRGGAPSNGSGNESEASGKDRRHRGRSRQENELVDSAPQWEEVLRRQHKRSQNDPAYRRSRHRSRSRSPDKQAREELWKHIERELVDPIGYTEDQLKDIPYTKVETRGDPVKIRHSQSPHNSRVNHRRSHASEGERSVLAELHNSRSDLVEPLPVMVAQRQAPAAAPAGHNTGAAQRKERAQRRRSGSDWNGSITDCASNPRACE</sequence>
<feature type="compositionally biased region" description="Basic residues" evidence="6">
    <location>
        <begin position="599"/>
        <end position="615"/>
    </location>
</feature>
<dbReference type="SUPFAM" id="SSF54236">
    <property type="entry name" value="Ubiquitin-like"/>
    <property type="match status" value="1"/>
</dbReference>
<protein>
    <recommendedName>
        <fullName evidence="5">Erythrocyte membrane protein band 4.1-like 4A</fullName>
    </recommendedName>
    <alternativeName>
        <fullName evidence="4">Protein NBL4</fullName>
    </alternativeName>
</protein>
<feature type="region of interest" description="Disordered" evidence="6">
    <location>
        <begin position="644"/>
        <end position="691"/>
    </location>
</feature>
<dbReference type="AlphaFoldDB" id="A0AAJ7U554"/>
<dbReference type="PROSITE" id="PS00660">
    <property type="entry name" value="FERM_1"/>
    <property type="match status" value="1"/>
</dbReference>
<feature type="compositionally biased region" description="Polar residues" evidence="6">
    <location>
        <begin position="674"/>
        <end position="684"/>
    </location>
</feature>
<evidence type="ECO:0000313" key="10">
    <source>
        <dbReference type="RefSeq" id="XP_032829916.1"/>
    </source>
</evidence>
<evidence type="ECO:0000259" key="7">
    <source>
        <dbReference type="PROSITE" id="PS50057"/>
    </source>
</evidence>
<dbReference type="PANTHER" id="PTHR23280:SF4">
    <property type="entry name" value="BAND 4.1-LIKE PROTEIN 4A"/>
    <property type="match status" value="1"/>
</dbReference>
<feature type="compositionally biased region" description="Polar residues" evidence="6">
    <location>
        <begin position="368"/>
        <end position="378"/>
    </location>
</feature>
<dbReference type="FunFam" id="1.20.80.10:FF:000003">
    <property type="entry name" value="Tyrosine-protein phosphatase non-receptor type 4"/>
    <property type="match status" value="1"/>
</dbReference>
<dbReference type="KEGG" id="pmrn:116953640"/>
<reference evidence="9 10" key="1">
    <citation type="submission" date="2025-04" db="UniProtKB">
        <authorList>
            <consortium name="RefSeq"/>
        </authorList>
    </citation>
    <scope>IDENTIFICATION</scope>
    <source>
        <tissue evidence="9 10">Sperm</tissue>
    </source>
</reference>
<evidence type="ECO:0000313" key="8">
    <source>
        <dbReference type="Proteomes" id="UP001318040"/>
    </source>
</evidence>
<dbReference type="Gene3D" id="2.30.29.30">
    <property type="entry name" value="Pleckstrin-homology domain (PH domain)/Phosphotyrosine-binding domain (PTB)"/>
    <property type="match status" value="1"/>
</dbReference>
<dbReference type="CTD" id="64097"/>
<comment type="subcellular location">
    <subcellularLocation>
        <location evidence="1">Cytoplasm</location>
        <location evidence="1">Cytoskeleton</location>
    </subcellularLocation>
</comment>
<dbReference type="RefSeq" id="XP_032829915.1">
    <property type="nucleotide sequence ID" value="XM_032974024.1"/>
</dbReference>
<proteinExistence type="predicted"/>
<dbReference type="GO" id="GO:0016020">
    <property type="term" value="C:membrane"/>
    <property type="evidence" value="ECO:0007669"/>
    <property type="project" value="UniProtKB-ARBA"/>
</dbReference>
<dbReference type="InterPro" id="IPR035963">
    <property type="entry name" value="FERM_2"/>
</dbReference>
<feature type="compositionally biased region" description="Low complexity" evidence="6">
    <location>
        <begin position="644"/>
        <end position="661"/>
    </location>
</feature>
<accession>A0AAJ7U554</accession>
<dbReference type="Gene3D" id="1.20.80.10">
    <property type="match status" value="1"/>
</dbReference>
<dbReference type="FunFam" id="2.30.29.30:FF:000002">
    <property type="entry name" value="Band 4.1-like protein 5 isoform 1"/>
    <property type="match status" value="1"/>
</dbReference>
<dbReference type="CDD" id="cd14473">
    <property type="entry name" value="FERM_B-lobe"/>
    <property type="match status" value="1"/>
</dbReference>
<dbReference type="SMART" id="SM01195">
    <property type="entry name" value="FA"/>
    <property type="match status" value="1"/>
</dbReference>
<dbReference type="InterPro" id="IPR019747">
    <property type="entry name" value="FERM_CS"/>
</dbReference>
<dbReference type="SMART" id="SM01196">
    <property type="entry name" value="FERM_C"/>
    <property type="match status" value="1"/>
</dbReference>
<keyword evidence="8" id="KW-1185">Reference proteome</keyword>
<dbReference type="InterPro" id="IPR018980">
    <property type="entry name" value="FERM_PH-like_C"/>
</dbReference>
<dbReference type="Pfam" id="PF09379">
    <property type="entry name" value="FERM_N"/>
    <property type="match status" value="1"/>
</dbReference>
<dbReference type="CDD" id="cd13186">
    <property type="entry name" value="FERM_C_NBL4_NBL5"/>
    <property type="match status" value="1"/>
</dbReference>
<dbReference type="InterPro" id="IPR000299">
    <property type="entry name" value="FERM_domain"/>
</dbReference>
<dbReference type="PANTHER" id="PTHR23280">
    <property type="entry name" value="4.1 G PROTEIN"/>
    <property type="match status" value="1"/>
</dbReference>
<dbReference type="InterPro" id="IPR014352">
    <property type="entry name" value="FERM/acyl-CoA-bd_prot_sf"/>
</dbReference>
<keyword evidence="2" id="KW-0963">Cytoplasm</keyword>
<evidence type="ECO:0000313" key="9">
    <source>
        <dbReference type="RefSeq" id="XP_032829915.1"/>
    </source>
</evidence>
<dbReference type="SUPFAM" id="SSF47031">
    <property type="entry name" value="Second domain of FERM"/>
    <property type="match status" value="1"/>
</dbReference>
<dbReference type="InterPro" id="IPR019748">
    <property type="entry name" value="FERM_central"/>
</dbReference>
<dbReference type="InterPro" id="IPR029071">
    <property type="entry name" value="Ubiquitin-like_domsf"/>
</dbReference>
<dbReference type="InterPro" id="IPR014847">
    <property type="entry name" value="FA"/>
</dbReference>
<dbReference type="InterPro" id="IPR011993">
    <property type="entry name" value="PH-like_dom_sf"/>
</dbReference>
<dbReference type="Pfam" id="PF09380">
    <property type="entry name" value="FERM_C"/>
    <property type="match status" value="1"/>
</dbReference>
<dbReference type="GO" id="GO:0005856">
    <property type="term" value="C:cytoskeleton"/>
    <property type="evidence" value="ECO:0007669"/>
    <property type="project" value="UniProtKB-SubCell"/>
</dbReference>
<dbReference type="InterPro" id="IPR030696">
    <property type="entry name" value="Band4.1-like4A_FERM_F1"/>
</dbReference>
<feature type="domain" description="FERM" evidence="7">
    <location>
        <begin position="15"/>
        <end position="303"/>
    </location>
</feature>
<dbReference type="CDD" id="cd17107">
    <property type="entry name" value="FERM_F1_EPB41L4A"/>
    <property type="match status" value="1"/>
</dbReference>
<dbReference type="PROSITE" id="PS00661">
    <property type="entry name" value="FERM_2"/>
    <property type="match status" value="1"/>
</dbReference>
<evidence type="ECO:0000256" key="5">
    <source>
        <dbReference type="ARBA" id="ARBA00077094"/>
    </source>
</evidence>
<dbReference type="FunFam" id="3.10.20.90:FF:000116">
    <property type="entry name" value="band 4.1-like protein 4A isoform X1"/>
    <property type="match status" value="1"/>
</dbReference>
<evidence type="ECO:0000256" key="3">
    <source>
        <dbReference type="ARBA" id="ARBA00023212"/>
    </source>
</evidence>
<dbReference type="PROSITE" id="PS50057">
    <property type="entry name" value="FERM_3"/>
    <property type="match status" value="1"/>
</dbReference>
<dbReference type="RefSeq" id="XP_032829916.1">
    <property type="nucleotide sequence ID" value="XM_032974025.1"/>
</dbReference>
<dbReference type="Pfam" id="PF00373">
    <property type="entry name" value="FERM_M"/>
    <property type="match status" value="1"/>
</dbReference>
<feature type="region of interest" description="Disordered" evidence="6">
    <location>
        <begin position="588"/>
        <end position="624"/>
    </location>
</feature>
<dbReference type="Gene3D" id="3.10.20.90">
    <property type="entry name" value="Phosphatidylinositol 3-kinase Catalytic Subunit, Chain A, domain 1"/>
    <property type="match status" value="1"/>
</dbReference>
<dbReference type="GO" id="GO:0031032">
    <property type="term" value="P:actomyosin structure organization"/>
    <property type="evidence" value="ECO:0007669"/>
    <property type="project" value="TreeGrafter"/>
</dbReference>
<evidence type="ECO:0000256" key="4">
    <source>
        <dbReference type="ARBA" id="ARBA00075138"/>
    </source>
</evidence>
<dbReference type="InterPro" id="IPR019749">
    <property type="entry name" value="Band_41_domain"/>
</dbReference>
<evidence type="ECO:0000256" key="1">
    <source>
        <dbReference type="ARBA" id="ARBA00004245"/>
    </source>
</evidence>
<gene>
    <name evidence="9 10" type="primary">EPB41L4A</name>
</gene>
<evidence type="ECO:0000256" key="6">
    <source>
        <dbReference type="SAM" id="MobiDB-lite"/>
    </source>
</evidence>
<dbReference type="Proteomes" id="UP001318040">
    <property type="component" value="Chromosome 52"/>
</dbReference>
<name>A0AAJ7U554_PETMA</name>
<organism evidence="8 9">
    <name type="scientific">Petromyzon marinus</name>
    <name type="common">Sea lamprey</name>
    <dbReference type="NCBI Taxonomy" id="7757"/>
    <lineage>
        <taxon>Eukaryota</taxon>
        <taxon>Metazoa</taxon>
        <taxon>Chordata</taxon>
        <taxon>Craniata</taxon>
        <taxon>Vertebrata</taxon>
        <taxon>Cyclostomata</taxon>
        <taxon>Hyperoartia</taxon>
        <taxon>Petromyzontiformes</taxon>
        <taxon>Petromyzontidae</taxon>
        <taxon>Petromyzon</taxon>
    </lineage>
</organism>
<evidence type="ECO:0000256" key="2">
    <source>
        <dbReference type="ARBA" id="ARBA00022490"/>
    </source>
</evidence>
<dbReference type="PRINTS" id="PR00935">
    <property type="entry name" value="BAND41"/>
</dbReference>
<dbReference type="SUPFAM" id="SSF50729">
    <property type="entry name" value="PH domain-like"/>
    <property type="match status" value="1"/>
</dbReference>
<dbReference type="InterPro" id="IPR018979">
    <property type="entry name" value="FERM_N"/>
</dbReference>
<feature type="region of interest" description="Disordered" evidence="6">
    <location>
        <begin position="343"/>
        <end position="561"/>
    </location>
</feature>